<accession>G8QYN3</accession>
<reference evidence="1 2" key="1">
    <citation type="submission" date="2011-11" db="EMBL/GenBank/DDBJ databases">
        <title>Complete sequence of Spirochaeta sp. grapes.</title>
        <authorList>
            <consortium name="US DOE Joint Genome Institute"/>
            <person name="Lucas S."/>
            <person name="Han J."/>
            <person name="Lapidus A."/>
            <person name="Cheng J.-F."/>
            <person name="Goodwin L."/>
            <person name="Pitluck S."/>
            <person name="Peters L."/>
            <person name="Ovchinnikova G."/>
            <person name="Munk A.C."/>
            <person name="Detter J.C."/>
            <person name="Han C."/>
            <person name="Tapia R."/>
            <person name="Land M."/>
            <person name="Hauser L."/>
            <person name="Kyrpides N."/>
            <person name="Ivanova N."/>
            <person name="Pagani I."/>
            <person name="Ritalahtilisa K."/>
            <person name="Loeffler F."/>
            <person name="Woyke T."/>
        </authorList>
    </citation>
    <scope>NUCLEOTIDE SEQUENCE [LARGE SCALE GENOMIC DNA]</scope>
    <source>
        <strain evidence="2">ATCC BAA-1885 / DSM 22778 / Grapes</strain>
    </source>
</reference>
<dbReference type="KEGG" id="sgp:SpiGrapes_0761"/>
<dbReference type="STRING" id="158190.SpiGrapes_0761"/>
<dbReference type="OrthoDB" id="370726at2"/>
<protein>
    <submittedName>
        <fullName evidence="1">Mg-dependent DNase</fullName>
    </submittedName>
</protein>
<dbReference type="SUPFAM" id="SSF51556">
    <property type="entry name" value="Metallo-dependent hydrolases"/>
    <property type="match status" value="1"/>
</dbReference>
<dbReference type="PANTHER" id="PTHR47176">
    <property type="entry name" value="OSJNBA0020J04.13 PROTEIN"/>
    <property type="match status" value="1"/>
</dbReference>
<dbReference type="Gene3D" id="3.20.20.140">
    <property type="entry name" value="Metal-dependent hydrolases"/>
    <property type="match status" value="1"/>
</dbReference>
<evidence type="ECO:0000313" key="1">
    <source>
        <dbReference type="EMBL" id="AEV28596.1"/>
    </source>
</evidence>
<dbReference type="GO" id="GO:0016788">
    <property type="term" value="F:hydrolase activity, acting on ester bonds"/>
    <property type="evidence" value="ECO:0007669"/>
    <property type="project" value="InterPro"/>
</dbReference>
<evidence type="ECO:0000313" key="2">
    <source>
        <dbReference type="Proteomes" id="UP000005632"/>
    </source>
</evidence>
<dbReference type="InterPro" id="IPR032466">
    <property type="entry name" value="Metal_Hydrolase"/>
</dbReference>
<name>G8QYN3_SPHPG</name>
<sequence>MFDAHRHLSKTDNSSDALYCTSYSSEWQSLELLTYPAIGGVGALANRPLPSLEALHDYLLAHPLLQVGEIGLDKRFPDREKQEVFLASALDLAYELNRSVTLHIVRSDEKALTLLKRAGARRPILLWHGFTGSLETAKEASRLGCILSLGPSITKTKTGKNLSALSSLPVAVETDYQGNDSIAYSLLLENHYRTLACLLDMDRDALIRKGYECRSILTDNKTPR</sequence>
<proteinExistence type="predicted"/>
<dbReference type="AlphaFoldDB" id="G8QYN3"/>
<dbReference type="PANTHER" id="PTHR47176:SF1">
    <property type="entry name" value="OS04G0577500 PROTEIN"/>
    <property type="match status" value="1"/>
</dbReference>
<dbReference type="EMBL" id="CP003155">
    <property type="protein sequence ID" value="AEV28596.1"/>
    <property type="molecule type" value="Genomic_DNA"/>
</dbReference>
<dbReference type="eggNOG" id="COG0084">
    <property type="taxonomic scope" value="Bacteria"/>
</dbReference>
<organism evidence="1 2">
    <name type="scientific">Sphaerochaeta pleomorpha (strain ATCC BAA-1885 / DSM 22778 / Grapes)</name>
    <dbReference type="NCBI Taxonomy" id="158190"/>
    <lineage>
        <taxon>Bacteria</taxon>
        <taxon>Pseudomonadati</taxon>
        <taxon>Spirochaetota</taxon>
        <taxon>Spirochaetia</taxon>
        <taxon>Spirochaetales</taxon>
        <taxon>Sphaerochaetaceae</taxon>
        <taxon>Sphaerochaeta</taxon>
    </lineage>
</organism>
<dbReference type="RefSeq" id="WP_014269445.1">
    <property type="nucleotide sequence ID" value="NC_016633.1"/>
</dbReference>
<gene>
    <name evidence="1" type="ordered locus">SpiGrapes_0761</name>
</gene>
<dbReference type="InterPro" id="IPR001130">
    <property type="entry name" value="TatD-like"/>
</dbReference>
<dbReference type="HOGENOM" id="CLU_1234365_0_0_12"/>
<dbReference type="Pfam" id="PF01026">
    <property type="entry name" value="TatD_DNase"/>
    <property type="match status" value="1"/>
</dbReference>
<dbReference type="Proteomes" id="UP000005632">
    <property type="component" value="Chromosome"/>
</dbReference>
<keyword evidence="2" id="KW-1185">Reference proteome</keyword>